<dbReference type="AlphaFoldDB" id="A0A3B4TNE5"/>
<reference evidence="4" key="1">
    <citation type="submission" date="2025-08" db="UniProtKB">
        <authorList>
            <consortium name="Ensembl"/>
        </authorList>
    </citation>
    <scope>IDENTIFICATION</scope>
</reference>
<reference evidence="4" key="2">
    <citation type="submission" date="2025-09" db="UniProtKB">
        <authorList>
            <consortium name="Ensembl"/>
        </authorList>
    </citation>
    <scope>IDENTIFICATION</scope>
</reference>
<organism evidence="4 5">
    <name type="scientific">Seriola dumerili</name>
    <name type="common">Greater amberjack</name>
    <name type="synonym">Caranx dumerili</name>
    <dbReference type="NCBI Taxonomy" id="41447"/>
    <lineage>
        <taxon>Eukaryota</taxon>
        <taxon>Metazoa</taxon>
        <taxon>Chordata</taxon>
        <taxon>Craniata</taxon>
        <taxon>Vertebrata</taxon>
        <taxon>Euteleostomi</taxon>
        <taxon>Actinopterygii</taxon>
        <taxon>Neopterygii</taxon>
        <taxon>Teleostei</taxon>
        <taxon>Neoteleostei</taxon>
        <taxon>Acanthomorphata</taxon>
        <taxon>Carangaria</taxon>
        <taxon>Carangiformes</taxon>
        <taxon>Carangidae</taxon>
        <taxon>Seriola</taxon>
    </lineage>
</organism>
<dbReference type="InterPro" id="IPR057667">
    <property type="entry name" value="HTH_SB"/>
</dbReference>
<evidence type="ECO:0000259" key="3">
    <source>
        <dbReference type="Pfam" id="PF25787"/>
    </source>
</evidence>
<dbReference type="OMA" id="TAYRHEN"/>
<dbReference type="InterPro" id="IPR036388">
    <property type="entry name" value="WH-like_DNA-bd_sf"/>
</dbReference>
<dbReference type="Pfam" id="PF01498">
    <property type="entry name" value="HTH_Tnp_Tc3_2"/>
    <property type="match status" value="1"/>
</dbReference>
<accession>A0A3B4TNE5</accession>
<feature type="domain" description="Transposase Tc1-like" evidence="2">
    <location>
        <begin position="69"/>
        <end position="140"/>
    </location>
</feature>
<proteinExistence type="predicted"/>
<dbReference type="SUPFAM" id="SSF46689">
    <property type="entry name" value="Homeodomain-like"/>
    <property type="match status" value="1"/>
</dbReference>
<dbReference type="Proteomes" id="UP000261420">
    <property type="component" value="Unplaced"/>
</dbReference>
<dbReference type="GO" id="GO:0015074">
    <property type="term" value="P:DNA integration"/>
    <property type="evidence" value="ECO:0007669"/>
    <property type="project" value="InterPro"/>
</dbReference>
<evidence type="ECO:0000259" key="2">
    <source>
        <dbReference type="Pfam" id="PF01498"/>
    </source>
</evidence>
<dbReference type="GeneTree" id="ENSGT01140000282498"/>
<feature type="domain" description="Sleeping Beauty transposase HTH" evidence="3">
    <location>
        <begin position="1"/>
        <end position="52"/>
    </location>
</feature>
<sequence>MPRQKELSEDLRSRMVDLHKAGKGYKVISKTLEIHQSTVRQTIYKWRHFGNVATLPRSGRPVRMTPRPQRRLINEVKKQPRMTTKDLKASLELANIAVHESTIRKTLNKQGIYGRTPRRKPLLTKKNIAARLKFVKEHIDTLQRYWRNVLWTDETKIELFGGKNTQHYIWCSKGTAYRHENIIPTVKYGGGNLMIWACFAASGPGQLAMIEGKMNSQIYQRIPQDNLRLSVHQLKLSRKCVMQQDNDPKHRSKSTTDWFQKNKIRLFGVAKSEPGRLGKKSSSAMCSSDPELQEAPG</sequence>
<name>A0A3B4TNE5_SERDU</name>
<dbReference type="PANTHER" id="PTHR23022:SF135">
    <property type="entry name" value="SI:DKEY-77F5.3"/>
    <property type="match status" value="1"/>
</dbReference>
<keyword evidence="5" id="KW-1185">Reference proteome</keyword>
<dbReference type="Pfam" id="PF25787">
    <property type="entry name" value="HTH_SB"/>
    <property type="match status" value="1"/>
</dbReference>
<evidence type="ECO:0000313" key="4">
    <source>
        <dbReference type="Ensembl" id="ENSSDUP00000007547.1"/>
    </source>
</evidence>
<dbReference type="GO" id="GO:0006313">
    <property type="term" value="P:DNA transposition"/>
    <property type="evidence" value="ECO:0007669"/>
    <property type="project" value="InterPro"/>
</dbReference>
<dbReference type="Gene3D" id="1.10.10.10">
    <property type="entry name" value="Winged helix-like DNA-binding domain superfamily/Winged helix DNA-binding domain"/>
    <property type="match status" value="1"/>
</dbReference>
<evidence type="ECO:0000313" key="5">
    <source>
        <dbReference type="Proteomes" id="UP000261420"/>
    </source>
</evidence>
<dbReference type="PANTHER" id="PTHR23022">
    <property type="entry name" value="TRANSPOSABLE ELEMENT-RELATED"/>
    <property type="match status" value="1"/>
</dbReference>
<dbReference type="STRING" id="41447.ENSSDUP00000007547"/>
<dbReference type="InterPro" id="IPR002492">
    <property type="entry name" value="Transposase_Tc1-like"/>
</dbReference>
<dbReference type="Gene3D" id="3.30.420.10">
    <property type="entry name" value="Ribonuclease H-like superfamily/Ribonuclease H"/>
    <property type="match status" value="1"/>
</dbReference>
<dbReference type="InterPro" id="IPR036397">
    <property type="entry name" value="RNaseH_sf"/>
</dbReference>
<evidence type="ECO:0000256" key="1">
    <source>
        <dbReference type="SAM" id="MobiDB-lite"/>
    </source>
</evidence>
<dbReference type="Ensembl" id="ENSSDUT00000007686.1">
    <property type="protein sequence ID" value="ENSSDUP00000007547.1"/>
    <property type="gene ID" value="ENSSDUG00000005528.1"/>
</dbReference>
<feature type="region of interest" description="Disordered" evidence="1">
    <location>
        <begin position="271"/>
        <end position="297"/>
    </location>
</feature>
<protein>
    <submittedName>
        <fullName evidence="4">Uncharacterized protein</fullName>
    </submittedName>
</protein>
<dbReference type="InterPro" id="IPR052338">
    <property type="entry name" value="Transposase_5"/>
</dbReference>
<dbReference type="GO" id="GO:0003677">
    <property type="term" value="F:DNA binding"/>
    <property type="evidence" value="ECO:0007669"/>
    <property type="project" value="InterPro"/>
</dbReference>
<dbReference type="InterPro" id="IPR009057">
    <property type="entry name" value="Homeodomain-like_sf"/>
</dbReference>